<feature type="domain" description="Golvesin/Xly CBD-like" evidence="2">
    <location>
        <begin position="996"/>
        <end position="1116"/>
    </location>
</feature>
<comment type="caution">
    <text evidence="3">The sequence shown here is derived from an EMBL/GenBank/DDBJ whole genome shotgun (WGS) entry which is preliminary data.</text>
</comment>
<protein>
    <recommendedName>
        <fullName evidence="2">Golvesin/Xly CBD-like domain-containing protein</fullName>
    </recommendedName>
</protein>
<proteinExistence type="predicted"/>
<keyword evidence="1" id="KW-1133">Transmembrane helix</keyword>
<keyword evidence="1" id="KW-0812">Transmembrane</keyword>
<evidence type="ECO:0000313" key="4">
    <source>
        <dbReference type="Proteomes" id="UP001209229"/>
    </source>
</evidence>
<dbReference type="RefSeq" id="WP_301192203.1">
    <property type="nucleotide sequence ID" value="NZ_JAPDPJ010000060.1"/>
</dbReference>
<dbReference type="Proteomes" id="UP001209229">
    <property type="component" value="Unassembled WGS sequence"/>
</dbReference>
<name>A0AAE3M8A0_9BACT</name>
<dbReference type="Pfam" id="PF25275">
    <property type="entry name" value="Golvesin_C"/>
    <property type="match status" value="1"/>
</dbReference>
<feature type="transmembrane region" description="Helical" evidence="1">
    <location>
        <begin position="114"/>
        <end position="135"/>
    </location>
</feature>
<feature type="transmembrane region" description="Helical" evidence="1">
    <location>
        <begin position="22"/>
        <end position="42"/>
    </location>
</feature>
<keyword evidence="1" id="KW-0472">Membrane</keyword>
<keyword evidence="4" id="KW-1185">Reference proteome</keyword>
<dbReference type="AlphaFoldDB" id="A0AAE3M8A0"/>
<sequence length="1118" mass="126852">MSQNNPIFTVAKFEVKTLLRSWFFRIFSAIILLVILFFNIVAATEVGQSGWPNRMLSGGLPYMNLFILNIVQSIIAVFLSSDFLSRDKKLDTTEVIYVRNMSNFQYVIGKTLGILYVFGGLNLLVLFFSFIINYISPDAGFSLITYAIYPLIISLPTLIFILGFSFLIMQFIKNQAITFILVLGYIAFELFYLQENNFGVWDFLGMYTPMAYSSYVGLGNLSQLILLRGGYFILGLSFIFFTVYKLPRLSQTRVGKKVVLIPAFLFLIIALGGFGYRIISQNKVEKNITALKELVKELPIKAGYEVIDYNIELTHNGTNLQGLQKLTVCKSSGFYNWPKELKFYFNNGLNITNLTINGNKTDILRRLNVIILSAKDIKNDTITIQYNFEGTPKDDLAYFDIDQEKRASLNRFDPLIAAKNYLFVSDDYLLLTKESFWYPVVAERNAFRVNSFFTSTIKVKTKANFDYLTQGESTEDNGWKVFKGDSKYAKLSIIGGNFATKSIDVDSIKFGICIKEENAFFEKYFENLTDTLPSLIDNLKKDYERNLGLSYPYKRLTFVEVPVHFKSYFRGWSLTNENTQPEMVLVPEAGTGIYQFNLANSAKREKDRAKRDNKELLPKELETNLFVNLVGSTFSQPVNGGGFFGFRNDVGRSMNSWSPYSLFPLFYNYSYAVDEDDLPFLNMCLESYMVSRINSSFNRFGDMSGNDKSILFLKKNKKKLNELADEENLMVSIGDLMLSIGNRKFAQAQQKVGVDHFGVFIDSLLSKNRGEVIPEQDISKVVEKENDDIEGKDLALPAFIFGNTDVYEFTNEDRKSYFISVEVANNGKSDGLIKASVFGGGRGNRGRGPGGVPPGPPMGGQMSASFEDLYLIPQGANVKIGIILNNAPRMMSLHTYLSENVPSDIRIQLADFTQAPAGLETFSGVEPLNHTVKPYRDNEIVVDNEDEGFSVINTKGRKTLREFILEWNEENVDESEFEYKVMYPWNPADRWTPVLNSSYFGKYTKSFVYKESGDGNAKAKFVAQLPESGRYNVYAMIPSRRMGSFGRRGRNNTDNSSQVYTVYHDDGVEDIEVPIDNDSEEWALLGEFYFSDGEAVVELSDKSERRVVIADAIKWVKL</sequence>
<reference evidence="3" key="1">
    <citation type="submission" date="2022-10" db="EMBL/GenBank/DDBJ databases">
        <authorList>
            <person name="Yu W.X."/>
        </authorList>
    </citation>
    <scope>NUCLEOTIDE SEQUENCE</scope>
    <source>
        <strain evidence="3">AAT</strain>
    </source>
</reference>
<organism evidence="3 4">
    <name type="scientific">Plebeiibacterium sediminum</name>
    <dbReference type="NCBI Taxonomy" id="2992112"/>
    <lineage>
        <taxon>Bacteria</taxon>
        <taxon>Pseudomonadati</taxon>
        <taxon>Bacteroidota</taxon>
        <taxon>Bacteroidia</taxon>
        <taxon>Marinilabiliales</taxon>
        <taxon>Marinilabiliaceae</taxon>
        <taxon>Plebeiibacterium</taxon>
    </lineage>
</organism>
<dbReference type="EMBL" id="JAPDPJ010000060">
    <property type="protein sequence ID" value="MCW3788645.1"/>
    <property type="molecule type" value="Genomic_DNA"/>
</dbReference>
<dbReference type="InterPro" id="IPR033803">
    <property type="entry name" value="CBD-like_Golvesin-Xly"/>
</dbReference>
<feature type="transmembrane region" description="Helical" evidence="1">
    <location>
        <begin position="225"/>
        <end position="246"/>
    </location>
</feature>
<feature type="transmembrane region" description="Helical" evidence="1">
    <location>
        <begin position="258"/>
        <end position="279"/>
    </location>
</feature>
<evidence type="ECO:0000313" key="3">
    <source>
        <dbReference type="EMBL" id="MCW3788645.1"/>
    </source>
</evidence>
<feature type="transmembrane region" description="Helical" evidence="1">
    <location>
        <begin position="176"/>
        <end position="193"/>
    </location>
</feature>
<evidence type="ECO:0000259" key="2">
    <source>
        <dbReference type="Pfam" id="PF25275"/>
    </source>
</evidence>
<gene>
    <name evidence="3" type="ORF">OM075_19405</name>
</gene>
<accession>A0AAE3M8A0</accession>
<evidence type="ECO:0000256" key="1">
    <source>
        <dbReference type="SAM" id="Phobius"/>
    </source>
</evidence>
<feature type="transmembrane region" description="Helical" evidence="1">
    <location>
        <begin position="62"/>
        <end position="79"/>
    </location>
</feature>
<feature type="transmembrane region" description="Helical" evidence="1">
    <location>
        <begin position="147"/>
        <end position="169"/>
    </location>
</feature>